<dbReference type="Proteomes" id="UP000052943">
    <property type="component" value="Unassembled WGS sequence"/>
</dbReference>
<dbReference type="PANTHER" id="PTHR48471:SF1">
    <property type="entry name" value="DDE TNP4 DOMAIN-CONTAINING PROTEIN"/>
    <property type="match status" value="1"/>
</dbReference>
<dbReference type="AlphaFoldDB" id="A0A0W8C088"/>
<reference evidence="1 2" key="1">
    <citation type="submission" date="2015-11" db="EMBL/GenBank/DDBJ databases">
        <title>Genomes and virulence difference between two physiological races of Phytophthora nicotianae.</title>
        <authorList>
            <person name="Liu H."/>
            <person name="Ma X."/>
            <person name="Yu H."/>
            <person name="Fang D."/>
            <person name="Li Y."/>
            <person name="Wang X."/>
            <person name="Wang W."/>
            <person name="Dong Y."/>
            <person name="Xiao B."/>
        </authorList>
    </citation>
    <scope>NUCLEOTIDE SEQUENCE [LARGE SCALE GENOMIC DNA]</scope>
    <source>
        <strain evidence="2">race 0</strain>
    </source>
</reference>
<sequence>MSTLVRALRTPEKPLAYTLKGFATARISWPPRARQLKLARRVEAHEPLLKHTFGIWLHGVFDTGTICFAEDGCIIWSRHNCRTSRNDSDTSLGLRAKLLDPKFCPVSRMNVVSDSAFPCSTELTGRILTPLKDGDIDRILPSLRSGLCTLHNAITSVRQSIEWDMGSMQQPPQSPAPYNPELRGLRIDNIFRMSNYRVRTVVIS</sequence>
<name>A0A0W8C088_PHYNI</name>
<evidence type="ECO:0008006" key="3">
    <source>
        <dbReference type="Google" id="ProtNLM"/>
    </source>
</evidence>
<accession>A0A0W8C088</accession>
<dbReference type="PANTHER" id="PTHR48471">
    <property type="entry name" value="DDE TNP4 DOMAIN-CONTAINING PROTEIN"/>
    <property type="match status" value="1"/>
</dbReference>
<comment type="caution">
    <text evidence="1">The sequence shown here is derived from an EMBL/GenBank/DDBJ whole genome shotgun (WGS) entry which is preliminary data.</text>
</comment>
<organism evidence="1 2">
    <name type="scientific">Phytophthora nicotianae</name>
    <name type="common">Potato buckeye rot agent</name>
    <name type="synonym">Phytophthora parasitica</name>
    <dbReference type="NCBI Taxonomy" id="4792"/>
    <lineage>
        <taxon>Eukaryota</taxon>
        <taxon>Sar</taxon>
        <taxon>Stramenopiles</taxon>
        <taxon>Oomycota</taxon>
        <taxon>Peronosporomycetes</taxon>
        <taxon>Peronosporales</taxon>
        <taxon>Peronosporaceae</taxon>
        <taxon>Phytophthora</taxon>
    </lineage>
</organism>
<proteinExistence type="predicted"/>
<gene>
    <name evidence="1" type="ORF">AM587_10001670</name>
</gene>
<protein>
    <recommendedName>
        <fullName evidence="3">DDE Tnp4 domain-containing protein</fullName>
    </recommendedName>
</protein>
<dbReference type="EMBL" id="LNFO01005580">
    <property type="protein sequence ID" value="KUF77412.1"/>
    <property type="molecule type" value="Genomic_DNA"/>
</dbReference>
<evidence type="ECO:0000313" key="1">
    <source>
        <dbReference type="EMBL" id="KUF77412.1"/>
    </source>
</evidence>
<evidence type="ECO:0000313" key="2">
    <source>
        <dbReference type="Proteomes" id="UP000052943"/>
    </source>
</evidence>